<comment type="caution">
    <text evidence="1">The sequence shown here is derived from an EMBL/GenBank/DDBJ whole genome shotgun (WGS) entry which is preliminary data.</text>
</comment>
<dbReference type="Gene3D" id="3.30.530.20">
    <property type="match status" value="1"/>
</dbReference>
<dbReference type="InterPro" id="IPR023393">
    <property type="entry name" value="START-like_dom_sf"/>
</dbReference>
<dbReference type="Proteomes" id="UP001500102">
    <property type="component" value="Unassembled WGS sequence"/>
</dbReference>
<evidence type="ECO:0008006" key="3">
    <source>
        <dbReference type="Google" id="ProtNLM"/>
    </source>
</evidence>
<evidence type="ECO:0000313" key="2">
    <source>
        <dbReference type="Proteomes" id="UP001500102"/>
    </source>
</evidence>
<keyword evidence="2" id="KW-1185">Reference proteome</keyword>
<name>A0ABN2ZA95_9MICC</name>
<dbReference type="Pfam" id="PF10604">
    <property type="entry name" value="Polyketide_cyc2"/>
    <property type="match status" value="1"/>
</dbReference>
<sequence length="157" mass="16645">MDHKTTLTQHIKAPADSVWAVVSDIPASAATLSGVDAIQMLTDGPYAVGTRWKETRTMMGRSETVEMWVSQCEAPSNGRGGGTTVKALQGGADYTSRFSLAERDGGTDLTLTFGAELIEPTRFGKALLAVFGPLGMRITRKALAKDLAEIAAKAESL</sequence>
<dbReference type="EMBL" id="BAAAQB010000037">
    <property type="protein sequence ID" value="GAA2139158.1"/>
    <property type="molecule type" value="Genomic_DNA"/>
</dbReference>
<reference evidence="1 2" key="1">
    <citation type="journal article" date="2019" name="Int. J. Syst. Evol. Microbiol.">
        <title>The Global Catalogue of Microorganisms (GCM) 10K type strain sequencing project: providing services to taxonomists for standard genome sequencing and annotation.</title>
        <authorList>
            <consortium name="The Broad Institute Genomics Platform"/>
            <consortium name="The Broad Institute Genome Sequencing Center for Infectious Disease"/>
            <person name="Wu L."/>
            <person name="Ma J."/>
        </authorList>
    </citation>
    <scope>NUCLEOTIDE SEQUENCE [LARGE SCALE GENOMIC DNA]</scope>
    <source>
        <strain evidence="1 2">JCM 15921</strain>
    </source>
</reference>
<evidence type="ECO:0000313" key="1">
    <source>
        <dbReference type="EMBL" id="GAA2139158.1"/>
    </source>
</evidence>
<organism evidence="1 2">
    <name type="scientific">Arthrobacter humicola</name>
    <dbReference type="NCBI Taxonomy" id="409291"/>
    <lineage>
        <taxon>Bacteria</taxon>
        <taxon>Bacillati</taxon>
        <taxon>Actinomycetota</taxon>
        <taxon>Actinomycetes</taxon>
        <taxon>Micrococcales</taxon>
        <taxon>Micrococcaceae</taxon>
        <taxon>Arthrobacter</taxon>
    </lineage>
</organism>
<dbReference type="CDD" id="cd07812">
    <property type="entry name" value="SRPBCC"/>
    <property type="match status" value="1"/>
</dbReference>
<dbReference type="RefSeq" id="WP_344366457.1">
    <property type="nucleotide sequence ID" value="NZ_BAAAQB010000037.1"/>
</dbReference>
<dbReference type="InterPro" id="IPR019587">
    <property type="entry name" value="Polyketide_cyclase/dehydratase"/>
</dbReference>
<proteinExistence type="predicted"/>
<gene>
    <name evidence="1" type="ORF">GCM10009825_25910</name>
</gene>
<dbReference type="SUPFAM" id="SSF55961">
    <property type="entry name" value="Bet v1-like"/>
    <property type="match status" value="1"/>
</dbReference>
<protein>
    <recommendedName>
        <fullName evidence="3">Carbon monoxide dehydrogenase</fullName>
    </recommendedName>
</protein>
<accession>A0ABN2ZA95</accession>